<dbReference type="Pfam" id="PF03417">
    <property type="entry name" value="AAT"/>
    <property type="match status" value="1"/>
</dbReference>
<name>A0A7R8X2I2_9CRUS</name>
<evidence type="ECO:0000313" key="2">
    <source>
        <dbReference type="EMBL" id="CAD7241599.1"/>
    </source>
</evidence>
<organism evidence="2">
    <name type="scientific">Darwinula stevensoni</name>
    <dbReference type="NCBI Taxonomy" id="69355"/>
    <lineage>
        <taxon>Eukaryota</taxon>
        <taxon>Metazoa</taxon>
        <taxon>Ecdysozoa</taxon>
        <taxon>Arthropoda</taxon>
        <taxon>Crustacea</taxon>
        <taxon>Oligostraca</taxon>
        <taxon>Ostracoda</taxon>
        <taxon>Podocopa</taxon>
        <taxon>Podocopida</taxon>
        <taxon>Darwinulocopina</taxon>
        <taxon>Darwinuloidea</taxon>
        <taxon>Darwinulidae</taxon>
        <taxon>Darwinula</taxon>
    </lineage>
</organism>
<feature type="domain" description="Peptidase C45 hydrolase" evidence="1">
    <location>
        <begin position="93"/>
        <end position="322"/>
    </location>
</feature>
<reference evidence="2" key="1">
    <citation type="submission" date="2020-11" db="EMBL/GenBank/DDBJ databases">
        <authorList>
            <person name="Tran Van P."/>
        </authorList>
    </citation>
    <scope>NUCLEOTIDE SEQUENCE</scope>
</reference>
<proteinExistence type="predicted"/>
<dbReference type="PANTHER" id="PTHR34180:SF1">
    <property type="entry name" value="BETA-ALANYL-DOPAMINE_CARCININE HYDROLASE"/>
    <property type="match status" value="1"/>
</dbReference>
<dbReference type="Proteomes" id="UP000677054">
    <property type="component" value="Unassembled WGS sequence"/>
</dbReference>
<dbReference type="EMBL" id="LR899670">
    <property type="protein sequence ID" value="CAD7241599.1"/>
    <property type="molecule type" value="Genomic_DNA"/>
</dbReference>
<dbReference type="InterPro" id="IPR047801">
    <property type="entry name" value="Peptidase_C45"/>
</dbReference>
<dbReference type="EMBL" id="CAJPEV010000153">
    <property type="protein sequence ID" value="CAG0881486.1"/>
    <property type="molecule type" value="Genomic_DNA"/>
</dbReference>
<evidence type="ECO:0000313" key="3">
    <source>
        <dbReference type="Proteomes" id="UP000677054"/>
    </source>
</evidence>
<dbReference type="PANTHER" id="PTHR34180">
    <property type="entry name" value="PEPTIDASE C45"/>
    <property type="match status" value="1"/>
</dbReference>
<dbReference type="AlphaFoldDB" id="A0A7R8X2I2"/>
<dbReference type="OrthoDB" id="189997at2759"/>
<gene>
    <name evidence="2" type="ORF">DSTB1V02_LOCUS1585</name>
</gene>
<sequence>MFGCTRTNAIPRLFVRGTHYEVGFQVGRTFKGLIEDVVENSKQLKELEEIWMTEAGKEVFSSTLSHVQSVFPEYVRELQGTADGAKVPLYKALLGHTEDSYDSLLNCCYIIDAEIPESNEKFTAFTYAGHLPGFCMGFNWAGLVYSINVLCTKHINLHGIPRHILSRAMLRCKTLEEVLEIFGKPIMDGLSANMSFVKNPGDILFQNLEVVAKDDNTGNSHSLFTASPNESFCHYNKLERLKELEVEGLSVLSSKGREETVKRAGDRWTKNKEYFLQLLGDHTHPNYPIFRNSTPMDSLYTLAVGVFDLKRHEWEIYRGDPAHFPPLITIPLPF</sequence>
<keyword evidence="3" id="KW-1185">Reference proteome</keyword>
<accession>A0A7R8X2I2</accession>
<dbReference type="Gene3D" id="3.60.60.10">
    <property type="entry name" value="Penicillin V Acylase, Chain A"/>
    <property type="match status" value="1"/>
</dbReference>
<evidence type="ECO:0000259" key="1">
    <source>
        <dbReference type="Pfam" id="PF03417"/>
    </source>
</evidence>
<dbReference type="InterPro" id="IPR005079">
    <property type="entry name" value="Peptidase_C45_hydrolase"/>
</dbReference>
<protein>
    <recommendedName>
        <fullName evidence="1">Peptidase C45 hydrolase domain-containing protein</fullName>
    </recommendedName>
</protein>